<keyword evidence="3" id="KW-1185">Reference proteome</keyword>
<dbReference type="EMBL" id="MIPT01000001">
    <property type="protein sequence ID" value="OHT20370.1"/>
    <property type="molecule type" value="Genomic_DNA"/>
</dbReference>
<keyword evidence="1" id="KW-1133">Transmembrane helix</keyword>
<comment type="caution">
    <text evidence="2">The sequence shown here is derived from an EMBL/GenBank/DDBJ whole genome shotgun (WGS) entry which is preliminary data.</text>
</comment>
<reference evidence="2 3" key="1">
    <citation type="submission" date="2016-09" db="EMBL/GenBank/DDBJ databases">
        <title>Metabolic pathway, cell adaptation mechanisms and a novel monoxygenase revealed through proteogenomic-transcription analysis of a Sphingomonas haloaromaticamans strain degrading the fungicide ortho-phenylphenol.</title>
        <authorList>
            <person name="Perruchon C."/>
            <person name="Papadopoulou E.S."/>
            <person name="Rousidou C."/>
            <person name="Vasileiadis S."/>
            <person name="Tanou G."/>
            <person name="Amoutzias G."/>
            <person name="Molassiotis A."/>
            <person name="Karpouzas D.G."/>
        </authorList>
    </citation>
    <scope>NUCLEOTIDE SEQUENCE [LARGE SCALE GENOMIC DNA]</scope>
    <source>
        <strain evidence="2 3">P3</strain>
    </source>
</reference>
<dbReference type="InterPro" id="IPR007401">
    <property type="entry name" value="DUF454"/>
</dbReference>
<dbReference type="GO" id="GO:0005886">
    <property type="term" value="C:plasma membrane"/>
    <property type="evidence" value="ECO:0007669"/>
    <property type="project" value="TreeGrafter"/>
</dbReference>
<evidence type="ECO:0000313" key="2">
    <source>
        <dbReference type="EMBL" id="OHT20370.1"/>
    </source>
</evidence>
<keyword evidence="1" id="KW-0472">Membrane</keyword>
<sequence>MFRRRIYLAAGLLALGAGTAGIFLPLLPTVPFYILAAFCFGRSNPAWEARLLDHPRFGPHIRAWREHGAISIRAKAWALTMLTVSAVIGLTFLKWPWSLFPAVAALCSGAWIWTRPSRS</sequence>
<accession>A0A1S1HIM6</accession>
<dbReference type="PANTHER" id="PTHR35813:SF1">
    <property type="entry name" value="INNER MEMBRANE PROTEIN YBAN"/>
    <property type="match status" value="1"/>
</dbReference>
<dbReference type="AlphaFoldDB" id="A0A1S1HIM6"/>
<dbReference type="OrthoDB" id="9816293at2"/>
<dbReference type="Proteomes" id="UP000179467">
    <property type="component" value="Unassembled WGS sequence"/>
</dbReference>
<keyword evidence="1" id="KW-0812">Transmembrane</keyword>
<evidence type="ECO:0000256" key="1">
    <source>
        <dbReference type="SAM" id="Phobius"/>
    </source>
</evidence>
<proteinExistence type="predicted"/>
<evidence type="ECO:0000313" key="3">
    <source>
        <dbReference type="Proteomes" id="UP000179467"/>
    </source>
</evidence>
<dbReference type="PANTHER" id="PTHR35813">
    <property type="entry name" value="INNER MEMBRANE PROTEIN YBAN"/>
    <property type="match status" value="1"/>
</dbReference>
<gene>
    <name evidence="2" type="primary">ybaN</name>
    <name evidence="2" type="ORF">BHE75_02368</name>
</gene>
<dbReference type="PIRSF" id="PIRSF016789">
    <property type="entry name" value="DUF454"/>
    <property type="match status" value="1"/>
</dbReference>
<dbReference type="RefSeq" id="WP_070933960.1">
    <property type="nucleotide sequence ID" value="NZ_MIPT01000001.1"/>
</dbReference>
<name>A0A1S1HIM6_9SPHN</name>
<feature type="transmembrane region" description="Helical" evidence="1">
    <location>
        <begin position="95"/>
        <end position="114"/>
    </location>
</feature>
<protein>
    <submittedName>
        <fullName evidence="2">Inner membrane protein YbaN</fullName>
    </submittedName>
</protein>
<organism evidence="2 3">
    <name type="scientific">Edaphosphingomonas haloaromaticamans</name>
    <dbReference type="NCBI Taxonomy" id="653954"/>
    <lineage>
        <taxon>Bacteria</taxon>
        <taxon>Pseudomonadati</taxon>
        <taxon>Pseudomonadota</taxon>
        <taxon>Alphaproteobacteria</taxon>
        <taxon>Sphingomonadales</taxon>
        <taxon>Rhizorhabdaceae</taxon>
        <taxon>Edaphosphingomonas</taxon>
    </lineage>
</organism>
<dbReference type="Pfam" id="PF04304">
    <property type="entry name" value="DUF454"/>
    <property type="match status" value="1"/>
</dbReference>